<dbReference type="Gene3D" id="1.10.260.40">
    <property type="entry name" value="lambda repressor-like DNA-binding domains"/>
    <property type="match status" value="1"/>
</dbReference>
<sequence>MRLADWMDKNNLSQKEIGDLIDVKQSSVSRWVNGVMRPSLSKIKEIIVLTNGEVSFEDFC</sequence>
<dbReference type="InterPro" id="IPR001387">
    <property type="entry name" value="Cro/C1-type_HTH"/>
</dbReference>
<name>A0ABT6Q821_9PROT</name>
<dbReference type="InterPro" id="IPR010982">
    <property type="entry name" value="Lambda_DNA-bd_dom_sf"/>
</dbReference>
<feature type="domain" description="HTH cro/C1-type" evidence="1">
    <location>
        <begin position="3"/>
        <end position="59"/>
    </location>
</feature>
<protein>
    <submittedName>
        <fullName evidence="2">Helix-turn-helix transcriptional regulator</fullName>
    </submittedName>
</protein>
<comment type="caution">
    <text evidence="2">The sequence shown here is derived from an EMBL/GenBank/DDBJ whole genome shotgun (WGS) entry which is preliminary data.</text>
</comment>
<dbReference type="RefSeq" id="WP_281462666.1">
    <property type="nucleotide sequence ID" value="NZ_JASBAN010000001.1"/>
</dbReference>
<dbReference type="CDD" id="cd00093">
    <property type="entry name" value="HTH_XRE"/>
    <property type="match status" value="1"/>
</dbReference>
<dbReference type="Proteomes" id="UP001431775">
    <property type="component" value="Unassembled WGS sequence"/>
</dbReference>
<gene>
    <name evidence="2" type="ORF">QJV33_07095</name>
</gene>
<evidence type="ECO:0000313" key="2">
    <source>
        <dbReference type="EMBL" id="MDI2113046.1"/>
    </source>
</evidence>
<dbReference type="SUPFAM" id="SSF47413">
    <property type="entry name" value="lambda repressor-like DNA-binding domains"/>
    <property type="match status" value="1"/>
</dbReference>
<evidence type="ECO:0000313" key="3">
    <source>
        <dbReference type="Proteomes" id="UP001431775"/>
    </source>
</evidence>
<keyword evidence="3" id="KW-1185">Reference proteome</keyword>
<proteinExistence type="predicted"/>
<reference evidence="2" key="1">
    <citation type="submission" date="2023-05" db="EMBL/GenBank/DDBJ databases">
        <title>Whole genome sequence of Commensalibacter sp.</title>
        <authorList>
            <person name="Charoenyingcharoen P."/>
            <person name="Yukphan P."/>
        </authorList>
    </citation>
    <scope>NUCLEOTIDE SEQUENCE</scope>
    <source>
        <strain evidence="2">TBRC 10068</strain>
    </source>
</reference>
<evidence type="ECO:0000259" key="1">
    <source>
        <dbReference type="PROSITE" id="PS50943"/>
    </source>
</evidence>
<dbReference type="Pfam" id="PF01381">
    <property type="entry name" value="HTH_3"/>
    <property type="match status" value="1"/>
</dbReference>
<dbReference type="EMBL" id="JASBAN010000001">
    <property type="protein sequence ID" value="MDI2113046.1"/>
    <property type="molecule type" value="Genomic_DNA"/>
</dbReference>
<dbReference type="SMART" id="SM00530">
    <property type="entry name" value="HTH_XRE"/>
    <property type="match status" value="1"/>
</dbReference>
<accession>A0ABT6Q821</accession>
<organism evidence="2 3">
    <name type="scientific">Commensalibacter nepenthis</name>
    <dbReference type="NCBI Taxonomy" id="3043872"/>
    <lineage>
        <taxon>Bacteria</taxon>
        <taxon>Pseudomonadati</taxon>
        <taxon>Pseudomonadota</taxon>
        <taxon>Alphaproteobacteria</taxon>
        <taxon>Acetobacterales</taxon>
        <taxon>Acetobacteraceae</taxon>
    </lineage>
</organism>
<dbReference type="PROSITE" id="PS50943">
    <property type="entry name" value="HTH_CROC1"/>
    <property type="match status" value="1"/>
</dbReference>